<feature type="non-terminal residue" evidence="1">
    <location>
        <position position="1"/>
    </location>
</feature>
<evidence type="ECO:0000313" key="1">
    <source>
        <dbReference type="EMBL" id="GFD50265.1"/>
    </source>
</evidence>
<accession>A0A699WRN6</accession>
<dbReference type="AlphaFoldDB" id="A0A699WRN6"/>
<name>A0A699WRN6_TANCI</name>
<organism evidence="1">
    <name type="scientific">Tanacetum cinerariifolium</name>
    <name type="common">Dalmatian daisy</name>
    <name type="synonym">Chrysanthemum cinerariifolium</name>
    <dbReference type="NCBI Taxonomy" id="118510"/>
    <lineage>
        <taxon>Eukaryota</taxon>
        <taxon>Viridiplantae</taxon>
        <taxon>Streptophyta</taxon>
        <taxon>Embryophyta</taxon>
        <taxon>Tracheophyta</taxon>
        <taxon>Spermatophyta</taxon>
        <taxon>Magnoliopsida</taxon>
        <taxon>eudicotyledons</taxon>
        <taxon>Gunneridae</taxon>
        <taxon>Pentapetalae</taxon>
        <taxon>asterids</taxon>
        <taxon>campanulids</taxon>
        <taxon>Asterales</taxon>
        <taxon>Asteraceae</taxon>
        <taxon>Asteroideae</taxon>
        <taxon>Anthemideae</taxon>
        <taxon>Anthemidinae</taxon>
        <taxon>Tanacetum</taxon>
    </lineage>
</organism>
<gene>
    <name evidence="1" type="ORF">Tci_922234</name>
</gene>
<protein>
    <submittedName>
        <fullName evidence="1">Uncharacterized protein</fullName>
    </submittedName>
</protein>
<proteinExistence type="predicted"/>
<sequence length="60" mass="6330">VGFTVLCCGGGGTDVVVVIIEVVYVDVGSGKPDCDVVRSIIGSGHWRNRGDVLLNRDQNN</sequence>
<reference evidence="1" key="1">
    <citation type="journal article" date="2019" name="Sci. Rep.">
        <title>Draft genome of Tanacetum cinerariifolium, the natural source of mosquito coil.</title>
        <authorList>
            <person name="Yamashiro T."/>
            <person name="Shiraishi A."/>
            <person name="Satake H."/>
            <person name="Nakayama K."/>
        </authorList>
    </citation>
    <scope>NUCLEOTIDE SEQUENCE</scope>
</reference>
<comment type="caution">
    <text evidence="1">The sequence shown here is derived from an EMBL/GenBank/DDBJ whole genome shotgun (WGS) entry which is preliminary data.</text>
</comment>
<dbReference type="EMBL" id="BKCJ011755251">
    <property type="protein sequence ID" value="GFD50265.1"/>
    <property type="molecule type" value="Genomic_DNA"/>
</dbReference>